<dbReference type="Gene3D" id="3.20.20.100">
    <property type="entry name" value="NADP-dependent oxidoreductase domain"/>
    <property type="match status" value="1"/>
</dbReference>
<dbReference type="PROSITE" id="PS00062">
    <property type="entry name" value="ALDOKETO_REDUCTASE_2"/>
    <property type="match status" value="1"/>
</dbReference>
<reference evidence="3" key="1">
    <citation type="thesis" date="2020" institute="ProQuest LLC" country="789 East Eisenhower Parkway, Ann Arbor, MI, USA">
        <title>Comparative Genomics and Chromosome Evolution.</title>
        <authorList>
            <person name="Mudd A.B."/>
        </authorList>
    </citation>
    <scope>NUCLEOTIDE SEQUENCE</scope>
    <source>
        <strain evidence="3">237g6f4</strain>
        <tissue evidence="3">Blood</tissue>
    </source>
</reference>
<dbReference type="PRINTS" id="PR00069">
    <property type="entry name" value="ALDKETRDTASE"/>
</dbReference>
<dbReference type="SUPFAM" id="SSF51430">
    <property type="entry name" value="NAD(P)-linked oxidoreductase"/>
    <property type="match status" value="1"/>
</dbReference>
<organism evidence="3 4">
    <name type="scientific">Engystomops pustulosus</name>
    <name type="common">Tungara frog</name>
    <name type="synonym">Physalaemus pustulosus</name>
    <dbReference type="NCBI Taxonomy" id="76066"/>
    <lineage>
        <taxon>Eukaryota</taxon>
        <taxon>Metazoa</taxon>
        <taxon>Chordata</taxon>
        <taxon>Craniata</taxon>
        <taxon>Vertebrata</taxon>
        <taxon>Euteleostomi</taxon>
        <taxon>Amphibia</taxon>
        <taxon>Batrachia</taxon>
        <taxon>Anura</taxon>
        <taxon>Neobatrachia</taxon>
        <taxon>Hyloidea</taxon>
        <taxon>Leptodactylidae</taxon>
        <taxon>Leiuperinae</taxon>
        <taxon>Engystomops</taxon>
    </lineage>
</organism>
<dbReference type="PANTHER" id="PTHR11732">
    <property type="entry name" value="ALDO/KETO REDUCTASE"/>
    <property type="match status" value="1"/>
</dbReference>
<protein>
    <recommendedName>
        <fullName evidence="2">NADP-dependent oxidoreductase domain-containing protein</fullName>
    </recommendedName>
</protein>
<dbReference type="Pfam" id="PF00248">
    <property type="entry name" value="Aldo_ket_red"/>
    <property type="match status" value="1"/>
</dbReference>
<feature type="domain" description="NADP-dependent oxidoreductase" evidence="2">
    <location>
        <begin position="16"/>
        <end position="155"/>
    </location>
</feature>
<dbReference type="InterPro" id="IPR020471">
    <property type="entry name" value="AKR"/>
</dbReference>
<dbReference type="InterPro" id="IPR018170">
    <property type="entry name" value="Aldo/ket_reductase_CS"/>
</dbReference>
<dbReference type="AlphaFoldDB" id="A0AAV6YAW3"/>
<name>A0AAV6YAW3_ENGPU</name>
<evidence type="ECO:0000259" key="2">
    <source>
        <dbReference type="Pfam" id="PF00248"/>
    </source>
</evidence>
<dbReference type="InterPro" id="IPR036812">
    <property type="entry name" value="NAD(P)_OxRdtase_dom_sf"/>
</dbReference>
<dbReference type="EMBL" id="WNYA01105009">
    <property type="protein sequence ID" value="KAG8534472.1"/>
    <property type="molecule type" value="Genomic_DNA"/>
</dbReference>
<evidence type="ECO:0000313" key="3">
    <source>
        <dbReference type="EMBL" id="KAG8534472.1"/>
    </source>
</evidence>
<keyword evidence="4" id="KW-1185">Reference proteome</keyword>
<gene>
    <name evidence="3" type="ORF">GDO81_019427</name>
</gene>
<evidence type="ECO:0000256" key="1">
    <source>
        <dbReference type="ARBA" id="ARBA00007905"/>
    </source>
</evidence>
<dbReference type="Proteomes" id="UP000824782">
    <property type="component" value="Unassembled WGS sequence"/>
</dbReference>
<sequence>GGAQLRESPLLFLQLWNNNQAPERVRIGLEQSLRDLQLDYLDLFLIHTPMGFQPGDNLFPTDENGKAIYHNTDIRDTWKALEACKDAGLVQSIGVSNFNKRQLELILNMPGLKYKPVCNEVECHIYLNQNKLLEFCEIQNIVLIAYGVLGSGRSKKW</sequence>
<comment type="similarity">
    <text evidence="1">Belongs to the aldo/keto reductase family.</text>
</comment>
<comment type="caution">
    <text evidence="3">The sequence shown here is derived from an EMBL/GenBank/DDBJ whole genome shotgun (WGS) entry which is preliminary data.</text>
</comment>
<dbReference type="InterPro" id="IPR023210">
    <property type="entry name" value="NADP_OxRdtase_dom"/>
</dbReference>
<evidence type="ECO:0000313" key="4">
    <source>
        <dbReference type="Proteomes" id="UP000824782"/>
    </source>
</evidence>
<dbReference type="GO" id="GO:0016491">
    <property type="term" value="F:oxidoreductase activity"/>
    <property type="evidence" value="ECO:0007669"/>
    <property type="project" value="InterPro"/>
</dbReference>
<feature type="non-terminal residue" evidence="3">
    <location>
        <position position="1"/>
    </location>
</feature>
<accession>A0AAV6YAW3</accession>
<proteinExistence type="inferred from homology"/>